<sequence length="150" mass="16246">MEGLFMPEVKEADIKELAVGQSCTTVNMVSEADIVKFSEVTGDVNPIHLDVAYAKRSVFGERIAHGMISAGYISAIFGTRFPGPGSIYLSQSLKFKAPVRIGDSVESTVTITELNEKRGRVTLDCICRVGEVIVLTGEARLMVPGRPKQV</sequence>
<dbReference type="GO" id="GO:0019171">
    <property type="term" value="F:(3R)-hydroxyacyl-[acyl-carrier-protein] dehydratase activity"/>
    <property type="evidence" value="ECO:0007669"/>
    <property type="project" value="TreeGrafter"/>
</dbReference>
<keyword evidence="1" id="KW-0456">Lyase</keyword>
<dbReference type="Gene3D" id="3.10.129.10">
    <property type="entry name" value="Hotdog Thioesterase"/>
    <property type="match status" value="1"/>
</dbReference>
<evidence type="ECO:0000256" key="1">
    <source>
        <dbReference type="ARBA" id="ARBA00023239"/>
    </source>
</evidence>
<dbReference type="GO" id="GO:0006633">
    <property type="term" value="P:fatty acid biosynthetic process"/>
    <property type="evidence" value="ECO:0007669"/>
    <property type="project" value="TreeGrafter"/>
</dbReference>
<dbReference type="PANTHER" id="PTHR43437:SF3">
    <property type="entry name" value="HYDROXYACYL-THIOESTER DEHYDRATASE TYPE 2, MITOCHONDRIAL"/>
    <property type="match status" value="1"/>
</dbReference>
<evidence type="ECO:0000313" key="3">
    <source>
        <dbReference type="EMBL" id="VAV89923.1"/>
    </source>
</evidence>
<dbReference type="SUPFAM" id="SSF54637">
    <property type="entry name" value="Thioesterase/thiol ester dehydrase-isomerase"/>
    <property type="match status" value="1"/>
</dbReference>
<gene>
    <name evidence="3" type="ORF">MNBD_ALPHA01-1569</name>
</gene>
<dbReference type="PANTHER" id="PTHR43437">
    <property type="entry name" value="HYDROXYACYL-THIOESTER DEHYDRATASE TYPE 2, MITOCHONDRIAL-RELATED"/>
    <property type="match status" value="1"/>
</dbReference>
<dbReference type="EMBL" id="UOEJ01000004">
    <property type="protein sequence ID" value="VAV89923.1"/>
    <property type="molecule type" value="Genomic_DNA"/>
</dbReference>
<protein>
    <submittedName>
        <fullName evidence="3">MaoC-like dehydratase</fullName>
    </submittedName>
</protein>
<name>A0A3B0S033_9ZZZZ</name>
<proteinExistence type="predicted"/>
<dbReference type="AlphaFoldDB" id="A0A3B0S033"/>
<dbReference type="Pfam" id="PF01575">
    <property type="entry name" value="MaoC_dehydratas"/>
    <property type="match status" value="1"/>
</dbReference>
<dbReference type="InterPro" id="IPR002539">
    <property type="entry name" value="MaoC-like_dom"/>
</dbReference>
<dbReference type="CDD" id="cd03449">
    <property type="entry name" value="R_hydratase"/>
    <property type="match status" value="1"/>
</dbReference>
<dbReference type="FunFam" id="3.10.129.10:FF:000042">
    <property type="entry name" value="MaoC domain protein dehydratase"/>
    <property type="match status" value="1"/>
</dbReference>
<dbReference type="InterPro" id="IPR029069">
    <property type="entry name" value="HotDog_dom_sf"/>
</dbReference>
<feature type="domain" description="MaoC-like" evidence="2">
    <location>
        <begin position="28"/>
        <end position="119"/>
    </location>
</feature>
<evidence type="ECO:0000259" key="2">
    <source>
        <dbReference type="Pfam" id="PF01575"/>
    </source>
</evidence>
<accession>A0A3B0S033</accession>
<dbReference type="InterPro" id="IPR050965">
    <property type="entry name" value="UPF0336/Enoyl-CoA_hydratase"/>
</dbReference>
<organism evidence="3">
    <name type="scientific">hydrothermal vent metagenome</name>
    <dbReference type="NCBI Taxonomy" id="652676"/>
    <lineage>
        <taxon>unclassified sequences</taxon>
        <taxon>metagenomes</taxon>
        <taxon>ecological metagenomes</taxon>
    </lineage>
</organism>
<reference evidence="3" key="1">
    <citation type="submission" date="2018-06" db="EMBL/GenBank/DDBJ databases">
        <authorList>
            <person name="Zhirakovskaya E."/>
        </authorList>
    </citation>
    <scope>NUCLEOTIDE SEQUENCE</scope>
</reference>